<sequence>MAATSLANPQRGTGVLLLVGSCFSLQLGASVAHGLFPHASSWGVTAVRLAVAALILLALSRPSIRTWDRQTWLSVALLGVTLGAMNGFFYAAIARLPLGVAVTIEFLGPLLLAAALSRRIADIGWVLLALTGIGLLGLNSFMTSDALDPMGVGFVLCAAAMWACYILAGAKASNTVPGMGGLAVAFAIGAAVNAIPGFSGAQAILTSPDLLWPALLTGVLGSLVPYSLEFLALRRLPRPVFGVLMSLEPVFAAIVGWIVLSQALTPLQWLAVAAVIAATVGNTLSSREESGETGVEVETPTEVPISPQKVQSRGHEKSLFADNDPHVSKS</sequence>
<feature type="region of interest" description="Disordered" evidence="6">
    <location>
        <begin position="287"/>
        <end position="330"/>
    </location>
</feature>
<dbReference type="Proteomes" id="UP000776650">
    <property type="component" value="Unassembled WGS sequence"/>
</dbReference>
<evidence type="ECO:0000256" key="6">
    <source>
        <dbReference type="SAM" id="MobiDB-lite"/>
    </source>
</evidence>
<evidence type="ECO:0000256" key="5">
    <source>
        <dbReference type="ARBA" id="ARBA00023136"/>
    </source>
</evidence>
<dbReference type="PANTHER" id="PTHR32322:SF2">
    <property type="entry name" value="EAMA DOMAIN-CONTAINING PROTEIN"/>
    <property type="match status" value="1"/>
</dbReference>
<dbReference type="RefSeq" id="WP_303913252.1">
    <property type="nucleotide sequence ID" value="NZ_DYXM01000182.1"/>
</dbReference>
<evidence type="ECO:0000256" key="3">
    <source>
        <dbReference type="ARBA" id="ARBA00022692"/>
    </source>
</evidence>
<dbReference type="PANTHER" id="PTHR32322">
    <property type="entry name" value="INNER MEMBRANE TRANSPORTER"/>
    <property type="match status" value="1"/>
</dbReference>
<dbReference type="Gene3D" id="1.10.3730.20">
    <property type="match status" value="1"/>
</dbReference>
<feature type="transmembrane region" description="Helical" evidence="7">
    <location>
        <begin position="240"/>
        <end position="260"/>
    </location>
</feature>
<dbReference type="EMBL" id="DYXM01000182">
    <property type="protein sequence ID" value="HJE91241.1"/>
    <property type="molecule type" value="Genomic_DNA"/>
</dbReference>
<protein>
    <submittedName>
        <fullName evidence="9">EamA family transporter</fullName>
    </submittedName>
</protein>
<proteinExistence type="inferred from homology"/>
<dbReference type="Pfam" id="PF00892">
    <property type="entry name" value="EamA"/>
    <property type="match status" value="1"/>
</dbReference>
<evidence type="ECO:0000313" key="10">
    <source>
        <dbReference type="Proteomes" id="UP000776650"/>
    </source>
</evidence>
<evidence type="ECO:0000256" key="4">
    <source>
        <dbReference type="ARBA" id="ARBA00022989"/>
    </source>
</evidence>
<feature type="transmembrane region" description="Helical" evidence="7">
    <location>
        <begin position="123"/>
        <end position="144"/>
    </location>
</feature>
<organism evidence="9 10">
    <name type="scientific">Dietzia timorensis</name>
    <dbReference type="NCBI Taxonomy" id="499555"/>
    <lineage>
        <taxon>Bacteria</taxon>
        <taxon>Bacillati</taxon>
        <taxon>Actinomycetota</taxon>
        <taxon>Actinomycetes</taxon>
        <taxon>Mycobacteriales</taxon>
        <taxon>Dietziaceae</taxon>
        <taxon>Dietzia</taxon>
    </lineage>
</organism>
<feature type="transmembrane region" description="Helical" evidence="7">
    <location>
        <begin position="150"/>
        <end position="170"/>
    </location>
</feature>
<evidence type="ECO:0000256" key="7">
    <source>
        <dbReference type="SAM" id="Phobius"/>
    </source>
</evidence>
<evidence type="ECO:0000259" key="8">
    <source>
        <dbReference type="Pfam" id="PF00892"/>
    </source>
</evidence>
<feature type="compositionally biased region" description="Low complexity" evidence="6">
    <location>
        <begin position="292"/>
        <end position="304"/>
    </location>
</feature>
<dbReference type="InterPro" id="IPR037185">
    <property type="entry name" value="EmrE-like"/>
</dbReference>
<keyword evidence="3 7" id="KW-0812">Transmembrane</keyword>
<comment type="similarity">
    <text evidence="2">Belongs to the EamA transporter family.</text>
</comment>
<feature type="transmembrane region" description="Helical" evidence="7">
    <location>
        <begin position="210"/>
        <end position="228"/>
    </location>
</feature>
<feature type="transmembrane region" description="Helical" evidence="7">
    <location>
        <begin position="12"/>
        <end position="36"/>
    </location>
</feature>
<dbReference type="InterPro" id="IPR000620">
    <property type="entry name" value="EamA_dom"/>
</dbReference>
<feature type="transmembrane region" description="Helical" evidence="7">
    <location>
        <begin position="98"/>
        <end position="116"/>
    </location>
</feature>
<reference evidence="9" key="1">
    <citation type="journal article" date="2021" name="PeerJ">
        <title>Extensive microbial diversity within the chicken gut microbiome revealed by metagenomics and culture.</title>
        <authorList>
            <person name="Gilroy R."/>
            <person name="Ravi A."/>
            <person name="Getino M."/>
            <person name="Pursley I."/>
            <person name="Horton D.L."/>
            <person name="Alikhan N.F."/>
            <person name="Baker D."/>
            <person name="Gharbi K."/>
            <person name="Hall N."/>
            <person name="Watson M."/>
            <person name="Adriaenssens E.M."/>
            <person name="Foster-Nyarko E."/>
            <person name="Jarju S."/>
            <person name="Secka A."/>
            <person name="Antonio M."/>
            <person name="Oren A."/>
            <person name="Chaudhuri R.R."/>
            <person name="La Ragione R."/>
            <person name="Hildebrand F."/>
            <person name="Pallen M.J."/>
        </authorList>
    </citation>
    <scope>NUCLEOTIDE SEQUENCE</scope>
    <source>
        <strain evidence="9">ChiGjej1B1-18357</strain>
    </source>
</reference>
<dbReference type="GO" id="GO:0016020">
    <property type="term" value="C:membrane"/>
    <property type="evidence" value="ECO:0007669"/>
    <property type="project" value="UniProtKB-SubCell"/>
</dbReference>
<reference evidence="9" key="2">
    <citation type="submission" date="2021-09" db="EMBL/GenBank/DDBJ databases">
        <authorList>
            <person name="Gilroy R."/>
        </authorList>
    </citation>
    <scope>NUCLEOTIDE SEQUENCE</scope>
    <source>
        <strain evidence="9">ChiGjej1B1-18357</strain>
    </source>
</reference>
<feature type="transmembrane region" description="Helical" evidence="7">
    <location>
        <begin position="42"/>
        <end position="59"/>
    </location>
</feature>
<dbReference type="InterPro" id="IPR050638">
    <property type="entry name" value="AA-Vitamin_Transporters"/>
</dbReference>
<dbReference type="AlphaFoldDB" id="A0A921F3S1"/>
<evidence type="ECO:0000256" key="1">
    <source>
        <dbReference type="ARBA" id="ARBA00004141"/>
    </source>
</evidence>
<comment type="caution">
    <text evidence="9">The sequence shown here is derived from an EMBL/GenBank/DDBJ whole genome shotgun (WGS) entry which is preliminary data.</text>
</comment>
<evidence type="ECO:0000313" key="9">
    <source>
        <dbReference type="EMBL" id="HJE91241.1"/>
    </source>
</evidence>
<evidence type="ECO:0000256" key="2">
    <source>
        <dbReference type="ARBA" id="ARBA00007362"/>
    </source>
</evidence>
<keyword evidence="4 7" id="KW-1133">Transmembrane helix</keyword>
<feature type="domain" description="EamA" evidence="8">
    <location>
        <begin position="150"/>
        <end position="281"/>
    </location>
</feature>
<feature type="compositionally biased region" description="Basic and acidic residues" evidence="6">
    <location>
        <begin position="313"/>
        <end position="330"/>
    </location>
</feature>
<comment type="subcellular location">
    <subcellularLocation>
        <location evidence="1">Membrane</location>
        <topology evidence="1">Multi-pass membrane protein</topology>
    </subcellularLocation>
</comment>
<dbReference type="SUPFAM" id="SSF103481">
    <property type="entry name" value="Multidrug resistance efflux transporter EmrE"/>
    <property type="match status" value="2"/>
</dbReference>
<accession>A0A921F3S1</accession>
<keyword evidence="5 7" id="KW-0472">Membrane</keyword>
<feature type="transmembrane region" description="Helical" evidence="7">
    <location>
        <begin position="71"/>
        <end position="92"/>
    </location>
</feature>
<gene>
    <name evidence="9" type="ORF">K8V11_09560</name>
</gene>
<name>A0A921F3S1_9ACTN</name>
<feature type="transmembrane region" description="Helical" evidence="7">
    <location>
        <begin position="182"/>
        <end position="204"/>
    </location>
</feature>